<dbReference type="EMBL" id="LT629779">
    <property type="protein sequence ID" value="SDT42900.1"/>
    <property type="molecule type" value="Genomic_DNA"/>
</dbReference>
<accession>A0A1H2AA81</accession>
<organism evidence="2 3">
    <name type="scientific">Pseudarthrobacter equi</name>
    <dbReference type="NCBI Taxonomy" id="728066"/>
    <lineage>
        <taxon>Bacteria</taxon>
        <taxon>Bacillati</taxon>
        <taxon>Actinomycetota</taxon>
        <taxon>Actinomycetes</taxon>
        <taxon>Micrococcales</taxon>
        <taxon>Micrococcaceae</taxon>
        <taxon>Pseudarthrobacter</taxon>
    </lineage>
</organism>
<gene>
    <name evidence="2" type="ORF">SAMN04489743_2874</name>
</gene>
<reference evidence="3" key="1">
    <citation type="submission" date="2016-10" db="EMBL/GenBank/DDBJ databases">
        <authorList>
            <person name="Varghese N."/>
            <person name="Submissions S."/>
        </authorList>
    </citation>
    <scope>NUCLEOTIDE SEQUENCE [LARGE SCALE GENOMIC DNA]</scope>
    <source>
        <strain evidence="3">IMMIB L-1606</strain>
    </source>
</reference>
<dbReference type="GO" id="GO:0016740">
    <property type="term" value="F:transferase activity"/>
    <property type="evidence" value="ECO:0007669"/>
    <property type="project" value="UniProtKB-KW"/>
</dbReference>
<proteinExistence type="predicted"/>
<keyword evidence="2" id="KW-0808">Transferase</keyword>
<dbReference type="SUPFAM" id="SSF53448">
    <property type="entry name" value="Nucleotide-diphospho-sugar transferases"/>
    <property type="match status" value="1"/>
</dbReference>
<dbReference type="InterPro" id="IPR001173">
    <property type="entry name" value="Glyco_trans_2-like"/>
</dbReference>
<evidence type="ECO:0000259" key="1">
    <source>
        <dbReference type="Pfam" id="PF00535"/>
    </source>
</evidence>
<dbReference type="InterPro" id="IPR029044">
    <property type="entry name" value="Nucleotide-diphossugar_trans"/>
</dbReference>
<dbReference type="Proteomes" id="UP000198751">
    <property type="component" value="Chromosome I"/>
</dbReference>
<evidence type="ECO:0000313" key="3">
    <source>
        <dbReference type="Proteomes" id="UP000198751"/>
    </source>
</evidence>
<dbReference type="AlphaFoldDB" id="A0A1H2AA81"/>
<dbReference type="Pfam" id="PF00535">
    <property type="entry name" value="Glycos_transf_2"/>
    <property type="match status" value="1"/>
</dbReference>
<dbReference type="Gene3D" id="3.90.550.10">
    <property type="entry name" value="Spore Coat Polysaccharide Biosynthesis Protein SpsA, Chain A"/>
    <property type="match status" value="1"/>
</dbReference>
<sequence length="352" mass="38649">MTSQGTPAPHPSGAGTYAGTFGAVALAAYKPDHPMFARQLLSIQAQTHTHFVCLISVDGDYQQVADMVRQICGGDDRFQVLGYSSRLGFHHNFERALKAVPEEARWVALSDQDDYWYPGKLEALLPRLDGAALVTGQARVVSPEISATDSDPARGRLTDRRNVGAADLIATNQVTGSLCVFRRELLETAIPFPSLAAPSQYHDHWLALCALASGGISILDEVLQDYIQHGGNVVGESRQSLPTSIRNTLRFVKRYEGSTSPRSICSIIYKTGLGWRTLMARTLLARSAQAGSSTNPELQDALNLYARPRAWRLFRSLRDGVRRKNVAPIRAAEIYLGVVLPWNRHSGISNPR</sequence>
<feature type="domain" description="Glycosyltransferase 2-like" evidence="1">
    <location>
        <begin position="36"/>
        <end position="187"/>
    </location>
</feature>
<name>A0A1H2AA81_9MICC</name>
<protein>
    <submittedName>
        <fullName evidence="2">Glycosyl transferase family 2</fullName>
    </submittedName>
</protein>
<keyword evidence="3" id="KW-1185">Reference proteome</keyword>
<dbReference type="OrthoDB" id="153025at2"/>
<evidence type="ECO:0000313" key="2">
    <source>
        <dbReference type="EMBL" id="SDT42900.1"/>
    </source>
</evidence>
<dbReference type="RefSeq" id="WP_091721416.1">
    <property type="nucleotide sequence ID" value="NZ_LT629779.1"/>
</dbReference>